<accession>A0A9D1NEX0</accession>
<dbReference type="CDD" id="cd03221">
    <property type="entry name" value="ABCF_EF-3"/>
    <property type="match status" value="2"/>
</dbReference>
<keyword evidence="1" id="KW-0677">Repeat</keyword>
<dbReference type="InterPro" id="IPR032781">
    <property type="entry name" value="ABC_tran_Xtn"/>
</dbReference>
<evidence type="ECO:0000256" key="2">
    <source>
        <dbReference type="ARBA" id="ARBA00022741"/>
    </source>
</evidence>
<sequence length="522" mass="59714">MLQVINVSLQFGGRVLFKDVNLKFSKGNCYGIIGANGAGKSTFLKILTGEIEPNKGEVIKDPNERMSVLVQNQNAYDDKTVLETVLLGHKRLHEIEEEKNVLYAKPDFSEADGIRAAELETEYADLGGWEADGEAKTLLTEIGISENDFNKLMSEMDPKQKVKVLLAQALFGNPDILVLDEPTNNLDFKTVRWLENFLLDFENTVIIVSHNRHFLNKVCTHICDVDYGQINMYLGNYDFWYETSQLMLRQSKEQNKKAEQRAKELKDFIARFSANASKSRQATSRKKELEKLTIEDFKPSSRKYPYINFEFTQEPGKEILIVKNLTKKGYFNNISFTINAGDKVAILCNNSLTPTMLFEILNGNIEPDSGHVHWGKTIKHTYLMQNNNPYFENCTLSIVDWLRQYSKDQTEAYIRGWLGRMLFSGEEALKPVNVLSGGEKVRCMFAKMMLEAGNFILLDEPTNHLDLESITALNKGMINFKGSMIFASHDQEIVETVANRIFDFVDENTFIDKMCTYEEYIK</sequence>
<dbReference type="GO" id="GO:0005524">
    <property type="term" value="F:ATP binding"/>
    <property type="evidence" value="ECO:0007669"/>
    <property type="project" value="UniProtKB-KW"/>
</dbReference>
<dbReference type="FunFam" id="3.40.50.300:FF:000011">
    <property type="entry name" value="Putative ABC transporter ATP-binding component"/>
    <property type="match status" value="1"/>
</dbReference>
<dbReference type="Pfam" id="PF12848">
    <property type="entry name" value="ABC_tran_Xtn"/>
    <property type="match status" value="1"/>
</dbReference>
<dbReference type="SMART" id="SM00382">
    <property type="entry name" value="AAA"/>
    <property type="match status" value="1"/>
</dbReference>
<evidence type="ECO:0000256" key="4">
    <source>
        <dbReference type="SAM" id="Coils"/>
    </source>
</evidence>
<dbReference type="InterPro" id="IPR003593">
    <property type="entry name" value="AAA+_ATPase"/>
</dbReference>
<evidence type="ECO:0000259" key="5">
    <source>
        <dbReference type="PROSITE" id="PS50893"/>
    </source>
</evidence>
<keyword evidence="3 6" id="KW-0067">ATP-binding</keyword>
<evidence type="ECO:0000313" key="6">
    <source>
        <dbReference type="EMBL" id="HIV01203.1"/>
    </source>
</evidence>
<evidence type="ECO:0000256" key="3">
    <source>
        <dbReference type="ARBA" id="ARBA00022840"/>
    </source>
</evidence>
<dbReference type="Gene3D" id="3.40.50.300">
    <property type="entry name" value="P-loop containing nucleotide triphosphate hydrolases"/>
    <property type="match status" value="2"/>
</dbReference>
<protein>
    <submittedName>
        <fullName evidence="6">ATP-binding cassette domain-containing protein</fullName>
    </submittedName>
</protein>
<dbReference type="Proteomes" id="UP000886861">
    <property type="component" value="Unassembled WGS sequence"/>
</dbReference>
<gene>
    <name evidence="6" type="ORF">IAA62_01435</name>
</gene>
<feature type="domain" description="ABC transporter" evidence="5">
    <location>
        <begin position="2"/>
        <end position="252"/>
    </location>
</feature>
<evidence type="ECO:0000256" key="1">
    <source>
        <dbReference type="ARBA" id="ARBA00022737"/>
    </source>
</evidence>
<reference evidence="6" key="1">
    <citation type="submission" date="2020-10" db="EMBL/GenBank/DDBJ databases">
        <authorList>
            <person name="Gilroy R."/>
        </authorList>
    </citation>
    <scope>NUCLEOTIDE SEQUENCE</scope>
    <source>
        <strain evidence="6">CHK186-9395</strain>
    </source>
</reference>
<reference evidence="6" key="2">
    <citation type="journal article" date="2021" name="PeerJ">
        <title>Extensive microbial diversity within the chicken gut microbiome revealed by metagenomics and culture.</title>
        <authorList>
            <person name="Gilroy R."/>
            <person name="Ravi A."/>
            <person name="Getino M."/>
            <person name="Pursley I."/>
            <person name="Horton D.L."/>
            <person name="Alikhan N.F."/>
            <person name="Baker D."/>
            <person name="Gharbi K."/>
            <person name="Hall N."/>
            <person name="Watson M."/>
            <person name="Adriaenssens E.M."/>
            <person name="Foster-Nyarko E."/>
            <person name="Jarju S."/>
            <person name="Secka A."/>
            <person name="Antonio M."/>
            <person name="Oren A."/>
            <person name="Chaudhuri R.R."/>
            <person name="La Ragione R."/>
            <person name="Hildebrand F."/>
            <person name="Pallen M.J."/>
        </authorList>
    </citation>
    <scope>NUCLEOTIDE SEQUENCE</scope>
    <source>
        <strain evidence="6">CHK186-9395</strain>
    </source>
</reference>
<dbReference type="InterPro" id="IPR003439">
    <property type="entry name" value="ABC_transporter-like_ATP-bd"/>
</dbReference>
<organism evidence="6 7">
    <name type="scientific">Candidatus Caccopulliclostridium gallistercoris</name>
    <dbReference type="NCBI Taxonomy" id="2840719"/>
    <lineage>
        <taxon>Bacteria</taxon>
        <taxon>Bacillati</taxon>
        <taxon>Bacillota</taxon>
        <taxon>Clostridia</taxon>
        <taxon>Candidatus Caccopulliclostridium</taxon>
    </lineage>
</organism>
<dbReference type="GO" id="GO:0016887">
    <property type="term" value="F:ATP hydrolysis activity"/>
    <property type="evidence" value="ECO:0007669"/>
    <property type="project" value="InterPro"/>
</dbReference>
<keyword evidence="4" id="KW-0175">Coiled coil</keyword>
<dbReference type="PROSITE" id="PS50893">
    <property type="entry name" value="ABC_TRANSPORTER_2"/>
    <property type="match status" value="1"/>
</dbReference>
<evidence type="ECO:0000313" key="7">
    <source>
        <dbReference type="Proteomes" id="UP000886861"/>
    </source>
</evidence>
<dbReference type="SUPFAM" id="SSF52540">
    <property type="entry name" value="P-loop containing nucleoside triphosphate hydrolases"/>
    <property type="match status" value="2"/>
</dbReference>
<name>A0A9D1NEX0_9FIRM</name>
<dbReference type="InterPro" id="IPR051309">
    <property type="entry name" value="ABCF_ATPase"/>
</dbReference>
<keyword evidence="2" id="KW-0547">Nucleotide-binding</keyword>
<proteinExistence type="predicted"/>
<dbReference type="Pfam" id="PF00005">
    <property type="entry name" value="ABC_tran"/>
    <property type="match status" value="2"/>
</dbReference>
<feature type="coiled-coil region" evidence="4">
    <location>
        <begin position="241"/>
        <end position="275"/>
    </location>
</feature>
<dbReference type="EMBL" id="DVOJ01000005">
    <property type="protein sequence ID" value="HIV01203.1"/>
    <property type="molecule type" value="Genomic_DNA"/>
</dbReference>
<comment type="caution">
    <text evidence="6">The sequence shown here is derived from an EMBL/GenBank/DDBJ whole genome shotgun (WGS) entry which is preliminary data.</text>
</comment>
<dbReference type="AlphaFoldDB" id="A0A9D1NEX0"/>
<dbReference type="PANTHER" id="PTHR42855">
    <property type="entry name" value="ABC TRANSPORTER ATP-BINDING SUBUNIT"/>
    <property type="match status" value="1"/>
</dbReference>
<dbReference type="PANTHER" id="PTHR42855:SF2">
    <property type="entry name" value="DRUG RESISTANCE ABC TRANSPORTER,ATP-BINDING PROTEIN"/>
    <property type="match status" value="1"/>
</dbReference>
<dbReference type="FunFam" id="3.40.50.300:FF:000070">
    <property type="entry name" value="Putative ABC transporter ATP-binding component"/>
    <property type="match status" value="1"/>
</dbReference>
<dbReference type="InterPro" id="IPR027417">
    <property type="entry name" value="P-loop_NTPase"/>
</dbReference>